<evidence type="ECO:0000256" key="1">
    <source>
        <dbReference type="SAM" id="MobiDB-lite"/>
    </source>
</evidence>
<dbReference type="Proteomes" id="UP000530403">
    <property type="component" value="Unassembled WGS sequence"/>
</dbReference>
<comment type="caution">
    <text evidence="2">The sequence shown here is derived from an EMBL/GenBank/DDBJ whole genome shotgun (WGS) entry which is preliminary data.</text>
</comment>
<gene>
    <name evidence="2" type="ORF">HEB29_005598</name>
</gene>
<proteinExistence type="predicted"/>
<feature type="region of interest" description="Disordered" evidence="1">
    <location>
        <begin position="1"/>
        <end position="20"/>
    </location>
</feature>
<protein>
    <submittedName>
        <fullName evidence="2">Uncharacterized protein</fullName>
    </submittedName>
</protein>
<evidence type="ECO:0000313" key="3">
    <source>
        <dbReference type="Proteomes" id="UP000530403"/>
    </source>
</evidence>
<reference evidence="2 3" key="1">
    <citation type="submission" date="2020-07" db="EMBL/GenBank/DDBJ databases">
        <title>Sequencing the genomes of 1000 actinobacteria strains.</title>
        <authorList>
            <person name="Klenk H.-P."/>
        </authorList>
    </citation>
    <scope>NUCLEOTIDE SEQUENCE [LARGE SCALE GENOMIC DNA]</scope>
    <source>
        <strain evidence="2 3">DSM 41455</strain>
    </source>
</reference>
<dbReference type="AlphaFoldDB" id="A0A7Y9HHW8"/>
<dbReference type="EMBL" id="JACCCF010000001">
    <property type="protein sequence ID" value="NYE44587.1"/>
    <property type="molecule type" value="Genomic_DNA"/>
</dbReference>
<organism evidence="2 3">
    <name type="scientific">Streptomyces fulvorobeus</name>
    <dbReference type="NCBI Taxonomy" id="284028"/>
    <lineage>
        <taxon>Bacteria</taxon>
        <taxon>Bacillati</taxon>
        <taxon>Actinomycetota</taxon>
        <taxon>Actinomycetes</taxon>
        <taxon>Kitasatosporales</taxon>
        <taxon>Streptomycetaceae</taxon>
        <taxon>Streptomyces</taxon>
    </lineage>
</organism>
<sequence length="64" mass="7095">MRVTQGRARENAAKRHMSSTARLPLACTEMAESAEVWAYAAPVFDGESYSSYTPDAIMPKNTRN</sequence>
<evidence type="ECO:0000313" key="2">
    <source>
        <dbReference type="EMBL" id="NYE44587.1"/>
    </source>
</evidence>
<name>A0A7Y9HHW8_9ACTN</name>
<accession>A0A7Y9HHW8</accession>